<dbReference type="Gene3D" id="3.20.20.80">
    <property type="entry name" value="Glycosidases"/>
    <property type="match status" value="1"/>
</dbReference>
<dbReference type="SUPFAM" id="SSF81296">
    <property type="entry name" value="E set domains"/>
    <property type="match status" value="1"/>
</dbReference>
<dbReference type="Gene3D" id="2.60.40.10">
    <property type="entry name" value="Immunoglobulins"/>
    <property type="match status" value="1"/>
</dbReference>
<dbReference type="Proteomes" id="UP000005439">
    <property type="component" value="Chromosome"/>
</dbReference>
<organism evidence="3 4">
    <name type="scientific">Sulfobacillus acidophilus (strain ATCC 700253 / DSM 10332 / NAL)</name>
    <dbReference type="NCBI Taxonomy" id="679936"/>
    <lineage>
        <taxon>Bacteria</taxon>
        <taxon>Bacillati</taxon>
        <taxon>Bacillota</taxon>
        <taxon>Clostridia</taxon>
        <taxon>Eubacteriales</taxon>
        <taxon>Clostridiales Family XVII. Incertae Sedis</taxon>
        <taxon>Sulfobacillus</taxon>
    </lineage>
</organism>
<dbReference type="PANTHER" id="PTHR46066">
    <property type="entry name" value="CHITINASE DOMAIN-CONTAINING PROTEIN 1 FAMILY MEMBER"/>
    <property type="match status" value="1"/>
</dbReference>
<dbReference type="SMART" id="SM00636">
    <property type="entry name" value="Glyco_18"/>
    <property type="match status" value="1"/>
</dbReference>
<gene>
    <name evidence="3" type="ordered locus">Sulac_3324</name>
</gene>
<keyword evidence="4" id="KW-1185">Reference proteome</keyword>
<dbReference type="PROSITE" id="PS51910">
    <property type="entry name" value="GH18_2"/>
    <property type="match status" value="1"/>
</dbReference>
<evidence type="ECO:0000259" key="2">
    <source>
        <dbReference type="PROSITE" id="PS51910"/>
    </source>
</evidence>
<protein>
    <submittedName>
        <fullName evidence="3">Glycoside hydrolase family 18</fullName>
    </submittedName>
</protein>
<dbReference type="KEGG" id="sap:Sulac_3324"/>
<feature type="chain" id="PRO_5003517969" evidence="1">
    <location>
        <begin position="35"/>
        <end position="1060"/>
    </location>
</feature>
<dbReference type="SUPFAM" id="SSF47090">
    <property type="entry name" value="PGBD-like"/>
    <property type="match status" value="1"/>
</dbReference>
<evidence type="ECO:0000313" key="3">
    <source>
        <dbReference type="EMBL" id="AEW06770.1"/>
    </source>
</evidence>
<dbReference type="InterPro" id="IPR002909">
    <property type="entry name" value="IPT_dom"/>
</dbReference>
<dbReference type="InterPro" id="IPR001223">
    <property type="entry name" value="Glyco_hydro18_cat"/>
</dbReference>
<keyword evidence="1" id="KW-0732">Signal</keyword>
<dbReference type="SUPFAM" id="SSF51445">
    <property type="entry name" value="(Trans)glycosidases"/>
    <property type="match status" value="1"/>
</dbReference>
<dbReference type="Pfam" id="PF00704">
    <property type="entry name" value="Glyco_hydro_18"/>
    <property type="match status" value="1"/>
</dbReference>
<name>G8TT70_SULAD</name>
<dbReference type="Pfam" id="PF01833">
    <property type="entry name" value="TIG"/>
    <property type="match status" value="1"/>
</dbReference>
<dbReference type="GO" id="GO:0008061">
    <property type="term" value="F:chitin binding"/>
    <property type="evidence" value="ECO:0007669"/>
    <property type="project" value="InterPro"/>
</dbReference>
<dbReference type="PANTHER" id="PTHR46066:SF2">
    <property type="entry name" value="CHITINASE DOMAIN-CONTAINING PROTEIN 1"/>
    <property type="match status" value="1"/>
</dbReference>
<reference evidence="3 4" key="2">
    <citation type="journal article" date="2012" name="Stand. Genomic Sci.">
        <title>Complete genome sequence of the moderately thermophilic mineral-sulfide-oxidizing firmicute Sulfobacillus acidophilus type strain (NAL(T)).</title>
        <authorList>
            <person name="Anderson I."/>
            <person name="Chertkov O."/>
            <person name="Chen A."/>
            <person name="Saunders E."/>
            <person name="Lapidus A."/>
            <person name="Nolan M."/>
            <person name="Lucas S."/>
            <person name="Hammon N."/>
            <person name="Deshpande S."/>
            <person name="Cheng J.F."/>
            <person name="Han C."/>
            <person name="Tapia R."/>
            <person name="Goodwin L.A."/>
            <person name="Pitluck S."/>
            <person name="Liolios K."/>
            <person name="Pagani I."/>
            <person name="Ivanova N."/>
            <person name="Mikhailova N."/>
            <person name="Pati A."/>
            <person name="Palaniappan K."/>
            <person name="Land M."/>
            <person name="Pan C."/>
            <person name="Rohde M."/>
            <person name="Pukall R."/>
            <person name="Goker M."/>
            <person name="Detter J.C."/>
            <person name="Woyke T."/>
            <person name="Bristow J."/>
            <person name="Eisen J.A."/>
            <person name="Markowitz V."/>
            <person name="Hugenholtz P."/>
            <person name="Kyrpides N.C."/>
            <person name="Klenk H.P."/>
            <person name="Mavromatis K."/>
        </authorList>
    </citation>
    <scope>NUCLEOTIDE SEQUENCE [LARGE SCALE GENOMIC DNA]</scope>
    <source>
        <strain evidence="4">ATCC 700253 / DSM 10332 / NAL</strain>
    </source>
</reference>
<dbReference type="InterPro" id="IPR002477">
    <property type="entry name" value="Peptidoglycan-bd-like"/>
</dbReference>
<evidence type="ECO:0000313" key="4">
    <source>
        <dbReference type="Proteomes" id="UP000005439"/>
    </source>
</evidence>
<dbReference type="InterPro" id="IPR013783">
    <property type="entry name" value="Ig-like_fold"/>
</dbReference>
<dbReference type="PROSITE" id="PS51257">
    <property type="entry name" value="PROKAR_LIPOPROTEIN"/>
    <property type="match status" value="1"/>
</dbReference>
<feature type="domain" description="GH18" evidence="2">
    <location>
        <begin position="607"/>
        <end position="1060"/>
    </location>
</feature>
<dbReference type="InterPro" id="IPR011583">
    <property type="entry name" value="Chitinase_II/V-like_cat"/>
</dbReference>
<dbReference type="SMART" id="SM00429">
    <property type="entry name" value="IPT"/>
    <property type="match status" value="1"/>
</dbReference>
<dbReference type="GO" id="GO:0016787">
    <property type="term" value="F:hydrolase activity"/>
    <property type="evidence" value="ECO:0007669"/>
    <property type="project" value="UniProtKB-KW"/>
</dbReference>
<dbReference type="InterPro" id="IPR014756">
    <property type="entry name" value="Ig_E-set"/>
</dbReference>
<dbReference type="HOGENOM" id="CLU_289337_0_0_9"/>
<dbReference type="Gene3D" id="1.10.101.10">
    <property type="entry name" value="PGBD-like superfamily/PGBD"/>
    <property type="match status" value="1"/>
</dbReference>
<dbReference type="InterPro" id="IPR036366">
    <property type="entry name" value="PGBDSf"/>
</dbReference>
<dbReference type="PATRIC" id="fig|679936.5.peg.3440"/>
<keyword evidence="3" id="KW-0378">Hydrolase</keyword>
<proteinExistence type="predicted"/>
<dbReference type="STRING" id="679936.Sulac_3324"/>
<feature type="signal peptide" evidence="1">
    <location>
        <begin position="1"/>
        <end position="34"/>
    </location>
</feature>
<dbReference type="InterPro" id="IPR017853">
    <property type="entry name" value="GH"/>
</dbReference>
<sequence>MVTMTSRRPWRRRTLALLSATALFGCWAPATAFAQSPPLIQSLSVQSGNPPTLVITGNNFGSGGTGDSVTVDGSPASVVTWSNTQITVAIPENAGPGLVDVTTPDGSSNVLTFSGIERGYYELSSTGTVTPVGNVKFYGDLSTLGITPSAPAVQLVTTSDGGGYWILLQNGTIYAFGDAPSISGPTNITAISLAMLPSGQGGYLLAQNGTVYPLGNAPNFGSPPNGTAVSAIAVTPSGQGYWVLAQNGTVYSFGDAANFGNAQAVAPSSVSTASTTPANPTWPTGSVIRLSGSSAVFWVSGNTLYHIPNPAVFLGMGYTWSQIQVVSSVAGYTLGLPMVVPYPSGSLLKVVNQPAVYLVQNGVLHHIASASVFLGMGYTWNQIQTVPALQPNWPVGPDITSPFTYVPSGSLYRVASTAPVYVAFNGALHHILSASLFLAMGYQWSQIRVVSGLPLPIGGNVTSPIAAYPSGTLLQAADTGSDYMVESGMLRPISSTMLQSLGLTGITPLSIPTAGGLPLGPAVGSTTLPAASDPPPSANVTANPAMALVPSADGQGYWILLQNGTVQAFGDAPNLGSPTASQMSGQTATALVPTPDGGGYLVITNQGQVFSYGDAWANTNLPNSTIAVTMASLPAGTFLSMAYGDFNPYNPSGSYQDLVQNGGEISVINPTWYYMEAGANNTWVMTGGPSFVSQVTSQAHSENIQVWPMIGAYYDPANGPLTTAQDVSTLVNNIVNLVQQNNFDGITIDFENSSAYLSKGMTEAEASQQYVNFVAQLGPALHAIGKKLMVDVYPAPYPYTIYNYSAIAPYVDYINIMDYPENSAYGGEAGPTSGFPYVQNAVQAALGAGLAPSQIILGVAPYGHEWTFTNQNGIQGQGDVSERAAAALLANTPSIVPVWDPVQKEEVFMAGPPAVAPTGTFSTANENTYSPQVANLQGLLNYILLRYAVTNNQSPPALLAQDGYFGPMTSSAVQLFQQDFNVQGATPGVYDQATQTALTAVINQWQIGQNQYWIDTARSFKDRLQYAIQEGLAGVAPWRLPFETPDYWTMLSQYATVTHN</sequence>
<reference evidence="4" key="1">
    <citation type="submission" date="2011-12" db="EMBL/GenBank/DDBJ databases">
        <title>The complete genome of chromosome of Sulfobacillus acidophilus DSM 10332.</title>
        <authorList>
            <person name="Lucas S."/>
            <person name="Han J."/>
            <person name="Lapidus A."/>
            <person name="Bruce D."/>
            <person name="Goodwin L."/>
            <person name="Pitluck S."/>
            <person name="Peters L."/>
            <person name="Kyrpides N."/>
            <person name="Mavromatis K."/>
            <person name="Ivanova N."/>
            <person name="Mikhailova N."/>
            <person name="Chertkov O."/>
            <person name="Saunders E."/>
            <person name="Detter J.C."/>
            <person name="Tapia R."/>
            <person name="Han C."/>
            <person name="Land M."/>
            <person name="Hauser L."/>
            <person name="Markowitz V."/>
            <person name="Cheng J.-F."/>
            <person name="Hugenholtz P."/>
            <person name="Woyke T."/>
            <person name="Wu D."/>
            <person name="Pukall R."/>
            <person name="Gehrich-Schroeter G."/>
            <person name="Schneider S."/>
            <person name="Klenk H.-P."/>
            <person name="Eisen J.A."/>
        </authorList>
    </citation>
    <scope>NUCLEOTIDE SEQUENCE [LARGE SCALE GENOMIC DNA]</scope>
    <source>
        <strain evidence="4">ATCC 700253 / DSM 10332 / NAL</strain>
    </source>
</reference>
<dbReference type="GO" id="GO:0005975">
    <property type="term" value="P:carbohydrate metabolic process"/>
    <property type="evidence" value="ECO:0007669"/>
    <property type="project" value="InterPro"/>
</dbReference>
<dbReference type="InterPro" id="IPR036365">
    <property type="entry name" value="PGBD-like_sf"/>
</dbReference>
<dbReference type="Pfam" id="PF01471">
    <property type="entry name" value="PG_binding_1"/>
    <property type="match status" value="1"/>
</dbReference>
<dbReference type="CDD" id="cd00603">
    <property type="entry name" value="IPT_PCSR"/>
    <property type="match status" value="1"/>
</dbReference>
<accession>G8TT70</accession>
<evidence type="ECO:0000256" key="1">
    <source>
        <dbReference type="SAM" id="SignalP"/>
    </source>
</evidence>
<dbReference type="EMBL" id="CP003179">
    <property type="protein sequence ID" value="AEW06770.1"/>
    <property type="molecule type" value="Genomic_DNA"/>
</dbReference>
<dbReference type="AlphaFoldDB" id="G8TT70"/>